<accession>A0A1I0CAU5</accession>
<proteinExistence type="inferred from homology"/>
<feature type="binding site" evidence="12">
    <location>
        <begin position="22"/>
        <end position="23"/>
    </location>
    <ligand>
        <name>phosphoenolpyruvate</name>
        <dbReference type="ChEBI" id="CHEBI:58702"/>
    </ligand>
</feature>
<feature type="active site" description="Proton donor" evidence="12">
    <location>
        <position position="117"/>
    </location>
</feature>
<dbReference type="GO" id="GO:0005737">
    <property type="term" value="C:cytoplasm"/>
    <property type="evidence" value="ECO:0007669"/>
    <property type="project" value="UniProtKB-SubCell"/>
</dbReference>
<comment type="caution">
    <text evidence="12">Lacks conserved residue(s) required for the propagation of feature annotation.</text>
</comment>
<dbReference type="HAMAP" id="MF_00111">
    <property type="entry name" value="MurA"/>
    <property type="match status" value="1"/>
</dbReference>
<feature type="binding site" evidence="12">
    <location>
        <position position="306"/>
    </location>
    <ligand>
        <name>UDP-N-acetyl-alpha-D-glucosamine</name>
        <dbReference type="ChEBI" id="CHEBI:57705"/>
    </ligand>
</feature>
<comment type="similarity">
    <text evidence="10 12">Belongs to the EPSP synthase family. MurA subfamily.</text>
</comment>
<dbReference type="PANTHER" id="PTHR43783:SF2">
    <property type="entry name" value="UDP-N-ACETYLGLUCOSAMINE 1-CARBOXYVINYLTRANSFERASE 2"/>
    <property type="match status" value="1"/>
</dbReference>
<dbReference type="NCBIfam" id="NF006873">
    <property type="entry name" value="PRK09369.1"/>
    <property type="match status" value="1"/>
</dbReference>
<dbReference type="GO" id="GO:0071555">
    <property type="term" value="P:cell wall organization"/>
    <property type="evidence" value="ECO:0007669"/>
    <property type="project" value="UniProtKB-KW"/>
</dbReference>
<evidence type="ECO:0000256" key="2">
    <source>
        <dbReference type="ARBA" id="ARBA00004752"/>
    </source>
</evidence>
<dbReference type="RefSeq" id="WP_091351423.1">
    <property type="nucleotide sequence ID" value="NZ_FOIF01000064.1"/>
</dbReference>
<evidence type="ECO:0000256" key="7">
    <source>
        <dbReference type="ARBA" id="ARBA00022984"/>
    </source>
</evidence>
<evidence type="ECO:0000256" key="1">
    <source>
        <dbReference type="ARBA" id="ARBA00004496"/>
    </source>
</evidence>
<comment type="subcellular location">
    <subcellularLocation>
        <location evidence="1 12">Cytoplasm</location>
    </subcellularLocation>
</comment>
<dbReference type="FunFam" id="3.65.10.10:FF:000001">
    <property type="entry name" value="UDP-N-acetylglucosamine 1-carboxyvinyltransferase"/>
    <property type="match status" value="1"/>
</dbReference>
<dbReference type="GO" id="GO:0051301">
    <property type="term" value="P:cell division"/>
    <property type="evidence" value="ECO:0007669"/>
    <property type="project" value="UniProtKB-KW"/>
</dbReference>
<sequence>MEKLLVKGKQVLRGQVNISGAKNAAVAILPATIVAGGPCKIENLPAISDVKILTNILEQLGAKITWHDETTVTIDPTTVNTYHAPHDLVKKLRASYYLMGAFLARFKRSKVALPGGCQIGPRPIDQHLKGFEAMGAKVKLVGGEVELKVDRLCGGSVYMDIVSVGATINTMLAAARCENLTIIENAAKEPEVVDVANFLSSIGVTVRGAGTDVIRIQGKEELTGCVHTVIPDRIEAGTFMVAAAATKGDVKVCDVIPKHLEPVTAKLREAGIKIEEGDDFIWVKATGIEPKAIDVKTFPYPGYPTDLQQPMTAFLTTCKGISIVTENIFENRFQHVDELKRMGANIKVEGRSAIIEGVETLEGAEVKATDLRAGSTLVIAGLMAEGVTKISNVEHIKRGYANIDKKFKGLGVDIQFIEE</sequence>
<feature type="binding site" evidence="12">
    <location>
        <position position="93"/>
    </location>
    <ligand>
        <name>UDP-N-acetyl-alpha-D-glucosamine</name>
        <dbReference type="ChEBI" id="CHEBI:57705"/>
    </ligand>
</feature>
<dbReference type="InterPro" id="IPR005750">
    <property type="entry name" value="UDP_GlcNAc_COvinyl_MurA"/>
</dbReference>
<evidence type="ECO:0000313" key="15">
    <source>
        <dbReference type="Proteomes" id="UP000243819"/>
    </source>
</evidence>
<dbReference type="NCBIfam" id="NF009470">
    <property type="entry name" value="PRK12830.1"/>
    <property type="match status" value="1"/>
</dbReference>
<comment type="catalytic activity">
    <reaction evidence="11 12">
        <text>phosphoenolpyruvate + UDP-N-acetyl-alpha-D-glucosamine = UDP-N-acetyl-3-O-(1-carboxyvinyl)-alpha-D-glucosamine + phosphate</text>
        <dbReference type="Rhea" id="RHEA:18681"/>
        <dbReference type="ChEBI" id="CHEBI:43474"/>
        <dbReference type="ChEBI" id="CHEBI:57705"/>
        <dbReference type="ChEBI" id="CHEBI:58702"/>
        <dbReference type="ChEBI" id="CHEBI:68483"/>
        <dbReference type="EC" id="2.5.1.7"/>
    </reaction>
</comment>
<comment type="function">
    <text evidence="12">Cell wall formation. Adds enolpyruvyl to UDP-N-acetylglucosamine.</text>
</comment>
<dbReference type="PANTHER" id="PTHR43783">
    <property type="entry name" value="UDP-N-ACETYLGLUCOSAMINE 1-CARBOXYVINYLTRANSFERASE"/>
    <property type="match status" value="1"/>
</dbReference>
<evidence type="ECO:0000256" key="9">
    <source>
        <dbReference type="ARBA" id="ARBA00023316"/>
    </source>
</evidence>
<keyword evidence="9 12" id="KW-0961">Cell wall biogenesis/degradation</keyword>
<dbReference type="Proteomes" id="UP000243819">
    <property type="component" value="Unassembled WGS sequence"/>
</dbReference>
<dbReference type="SUPFAM" id="SSF55205">
    <property type="entry name" value="EPT/RTPC-like"/>
    <property type="match status" value="1"/>
</dbReference>
<keyword evidence="3 12" id="KW-0963">Cytoplasm</keyword>
<dbReference type="GO" id="GO:0008360">
    <property type="term" value="P:regulation of cell shape"/>
    <property type="evidence" value="ECO:0007669"/>
    <property type="project" value="UniProtKB-KW"/>
</dbReference>
<dbReference type="InterPro" id="IPR013792">
    <property type="entry name" value="RNA3'P_cycl/enolpyr_Trfase_a/b"/>
</dbReference>
<evidence type="ECO:0000256" key="11">
    <source>
        <dbReference type="ARBA" id="ARBA00047527"/>
    </source>
</evidence>
<evidence type="ECO:0000256" key="4">
    <source>
        <dbReference type="ARBA" id="ARBA00022618"/>
    </source>
</evidence>
<evidence type="ECO:0000256" key="5">
    <source>
        <dbReference type="ARBA" id="ARBA00022679"/>
    </source>
</evidence>
<evidence type="ECO:0000313" key="14">
    <source>
        <dbReference type="EMBL" id="SET16023.1"/>
    </source>
</evidence>
<protein>
    <recommendedName>
        <fullName evidence="12">UDP-N-acetylglucosamine 1-carboxyvinyltransferase</fullName>
        <ecNumber evidence="12">2.5.1.7</ecNumber>
    </recommendedName>
    <alternativeName>
        <fullName evidence="12">Enoylpyruvate transferase</fullName>
    </alternativeName>
    <alternativeName>
        <fullName evidence="12">UDP-N-acetylglucosamine enolpyruvyl transferase</fullName>
        <shortName evidence="12">EPT</shortName>
    </alternativeName>
</protein>
<evidence type="ECO:0000256" key="10">
    <source>
        <dbReference type="ARBA" id="ARBA00038367"/>
    </source>
</evidence>
<keyword evidence="8 12" id="KW-0131">Cell cycle</keyword>
<feature type="binding site" evidence="12">
    <location>
        <position position="328"/>
    </location>
    <ligand>
        <name>UDP-N-acetyl-alpha-D-glucosamine</name>
        <dbReference type="ChEBI" id="CHEBI:57705"/>
    </ligand>
</feature>
<dbReference type="STRING" id="1120990.SAMN03080614_10646"/>
<gene>
    <name evidence="12" type="primary">murA</name>
    <name evidence="14" type="ORF">SAMN03080614_10646</name>
</gene>
<feature type="modified residue" description="2-(S-cysteinyl)pyruvic acid O-phosphothioketal" evidence="12">
    <location>
        <position position="117"/>
    </location>
</feature>
<reference evidence="15" key="1">
    <citation type="submission" date="2016-10" db="EMBL/GenBank/DDBJ databases">
        <authorList>
            <person name="Varghese N."/>
            <person name="Submissions S."/>
        </authorList>
    </citation>
    <scope>NUCLEOTIDE SEQUENCE [LARGE SCALE GENOMIC DNA]</scope>
    <source>
        <strain evidence="15">DSM 13577</strain>
    </source>
</reference>
<dbReference type="Gene3D" id="3.65.10.10">
    <property type="entry name" value="Enolpyruvate transferase domain"/>
    <property type="match status" value="2"/>
</dbReference>
<dbReference type="UniPathway" id="UPA00219"/>
<feature type="domain" description="Enolpyruvate transferase" evidence="13">
    <location>
        <begin position="7"/>
        <end position="405"/>
    </location>
</feature>
<keyword evidence="7 12" id="KW-0573">Peptidoglycan synthesis</keyword>
<evidence type="ECO:0000259" key="13">
    <source>
        <dbReference type="Pfam" id="PF00275"/>
    </source>
</evidence>
<keyword evidence="12" id="KW-0670">Pyruvate</keyword>
<dbReference type="NCBIfam" id="TIGR01072">
    <property type="entry name" value="murA"/>
    <property type="match status" value="1"/>
</dbReference>
<dbReference type="InterPro" id="IPR001986">
    <property type="entry name" value="Enolpyruvate_Tfrase_dom"/>
</dbReference>
<keyword evidence="6 12" id="KW-0133">Cell shape</keyword>
<name>A0A1I0CAU5_9FIRM</name>
<dbReference type="GO" id="GO:0019277">
    <property type="term" value="P:UDP-N-acetylgalactosamine biosynthetic process"/>
    <property type="evidence" value="ECO:0007669"/>
    <property type="project" value="InterPro"/>
</dbReference>
<dbReference type="AlphaFoldDB" id="A0A1I0CAU5"/>
<dbReference type="CDD" id="cd01555">
    <property type="entry name" value="UdpNAET"/>
    <property type="match status" value="1"/>
</dbReference>
<dbReference type="EC" id="2.5.1.7" evidence="12"/>
<dbReference type="OrthoDB" id="9803760at2"/>
<evidence type="ECO:0000256" key="3">
    <source>
        <dbReference type="ARBA" id="ARBA00022490"/>
    </source>
</evidence>
<evidence type="ECO:0000256" key="8">
    <source>
        <dbReference type="ARBA" id="ARBA00023306"/>
    </source>
</evidence>
<dbReference type="GO" id="GO:0008760">
    <property type="term" value="F:UDP-N-acetylglucosamine 1-carboxyvinyltransferase activity"/>
    <property type="evidence" value="ECO:0007669"/>
    <property type="project" value="UniProtKB-UniRule"/>
</dbReference>
<dbReference type="Pfam" id="PF00275">
    <property type="entry name" value="EPSP_synthase"/>
    <property type="match status" value="1"/>
</dbReference>
<comment type="pathway">
    <text evidence="2 12">Cell wall biogenesis; peptidoglycan biosynthesis.</text>
</comment>
<dbReference type="InterPro" id="IPR036968">
    <property type="entry name" value="Enolpyruvate_Tfrase_sf"/>
</dbReference>
<feature type="binding site" evidence="12">
    <location>
        <begin position="122"/>
        <end position="126"/>
    </location>
    <ligand>
        <name>UDP-N-acetyl-alpha-D-glucosamine</name>
        <dbReference type="ChEBI" id="CHEBI:57705"/>
    </ligand>
</feature>
<dbReference type="EMBL" id="FOIF01000064">
    <property type="protein sequence ID" value="SET16023.1"/>
    <property type="molecule type" value="Genomic_DNA"/>
</dbReference>
<keyword evidence="5 12" id="KW-0808">Transferase</keyword>
<dbReference type="InterPro" id="IPR050068">
    <property type="entry name" value="MurA_subfamily"/>
</dbReference>
<dbReference type="GO" id="GO:0009252">
    <property type="term" value="P:peptidoglycan biosynthetic process"/>
    <property type="evidence" value="ECO:0007669"/>
    <property type="project" value="UniProtKB-UniRule"/>
</dbReference>
<keyword evidence="15" id="KW-1185">Reference proteome</keyword>
<evidence type="ECO:0000256" key="12">
    <source>
        <dbReference type="HAMAP-Rule" id="MF_00111"/>
    </source>
</evidence>
<organism evidence="14 15">
    <name type="scientific">Anaerobranca gottschalkii DSM 13577</name>
    <dbReference type="NCBI Taxonomy" id="1120990"/>
    <lineage>
        <taxon>Bacteria</taxon>
        <taxon>Bacillati</taxon>
        <taxon>Bacillota</taxon>
        <taxon>Clostridia</taxon>
        <taxon>Eubacteriales</taxon>
        <taxon>Proteinivoracaceae</taxon>
        <taxon>Anaerobranca</taxon>
    </lineage>
</organism>
<evidence type="ECO:0000256" key="6">
    <source>
        <dbReference type="ARBA" id="ARBA00022960"/>
    </source>
</evidence>
<keyword evidence="4 12" id="KW-0132">Cell division</keyword>